<dbReference type="AlphaFoldDB" id="A0AA46S1B9"/>
<reference evidence="1" key="1">
    <citation type="journal article" date="2022" name="Front. Microbiol.">
        <title>Species classification and novel plasmid identifications in Arcobacter cryaerophilus and Arcobacter cryaerophilus-like organisms.</title>
        <authorList>
            <person name="Zhou G."/>
            <person name="Wang M."/>
            <person name="Wang H."/>
            <person name="Chen X."/>
            <person name="Gu Y."/>
            <person name="Shao Z."/>
            <person name="Zhang J."/>
            <person name="Zhang M."/>
        </authorList>
    </citation>
    <scope>NUCLEOTIDE SEQUENCE</scope>
    <source>
        <strain evidence="1">ICDCAC48</strain>
    </source>
</reference>
<evidence type="ECO:0000313" key="2">
    <source>
        <dbReference type="Proteomes" id="UP001164100"/>
    </source>
</evidence>
<dbReference type="RefSeq" id="WP_066402236.1">
    <property type="nucleotide sequence ID" value="NZ_CP099556.1"/>
</dbReference>
<gene>
    <name evidence="1" type="ORF">NGX11_06000</name>
</gene>
<protein>
    <submittedName>
        <fullName evidence="1">Uncharacterized protein</fullName>
    </submittedName>
</protein>
<dbReference type="Proteomes" id="UP001164100">
    <property type="component" value="Chromosome"/>
</dbReference>
<accession>A0AA46S1B9</accession>
<dbReference type="EMBL" id="CP099556">
    <property type="protein sequence ID" value="UYF42458.1"/>
    <property type="molecule type" value="Genomic_DNA"/>
</dbReference>
<name>A0AA46S1B9_9BACT</name>
<evidence type="ECO:0000313" key="1">
    <source>
        <dbReference type="EMBL" id="UYF42458.1"/>
    </source>
</evidence>
<sequence>MLRKTVTINDNLYNMLISSKIIEKYSSFSELVSTSLELLIEKNKKEQYKKAMIEASKDKLYLKDMEDIENDFKYVDFEEK</sequence>
<organism evidence="1 2">
    <name type="scientific">Aliarcobacter cryaerophilus</name>
    <dbReference type="NCBI Taxonomy" id="28198"/>
    <lineage>
        <taxon>Bacteria</taxon>
        <taxon>Pseudomonadati</taxon>
        <taxon>Campylobacterota</taxon>
        <taxon>Epsilonproteobacteria</taxon>
        <taxon>Campylobacterales</taxon>
        <taxon>Arcobacteraceae</taxon>
        <taxon>Aliarcobacter</taxon>
    </lineage>
</organism>
<proteinExistence type="predicted"/>